<accession>A0A166FCT0</accession>
<keyword evidence="1" id="KW-0732">Signal</keyword>
<dbReference type="AlphaFoldDB" id="A0A166FCT0"/>
<dbReference type="Pfam" id="PF13519">
    <property type="entry name" value="VWA_2"/>
    <property type="match status" value="1"/>
</dbReference>
<dbReference type="Gene3D" id="3.40.50.410">
    <property type="entry name" value="von Willebrand factor, type A domain"/>
    <property type="match status" value="1"/>
</dbReference>
<feature type="chain" id="PRO_5007873295" description="VWFA domain-containing protein" evidence="1">
    <location>
        <begin position="34"/>
        <end position="838"/>
    </location>
</feature>
<keyword evidence="4" id="KW-1185">Reference proteome</keyword>
<dbReference type="STRING" id="436010.A0A166FCT0"/>
<feature type="signal peptide" evidence="1">
    <location>
        <begin position="1"/>
        <end position="33"/>
    </location>
</feature>
<dbReference type="PANTHER" id="PTHR22796">
    <property type="entry name" value="URG4-RELATED"/>
    <property type="match status" value="1"/>
</dbReference>
<dbReference type="EMBL" id="KV417590">
    <property type="protein sequence ID" value="KZP16668.1"/>
    <property type="molecule type" value="Genomic_DNA"/>
</dbReference>
<dbReference type="OrthoDB" id="2343366at2759"/>
<dbReference type="InterPro" id="IPR002035">
    <property type="entry name" value="VWF_A"/>
</dbReference>
<evidence type="ECO:0000259" key="2">
    <source>
        <dbReference type="PROSITE" id="PS50234"/>
    </source>
</evidence>
<dbReference type="SUPFAM" id="SSF53300">
    <property type="entry name" value="vWA-like"/>
    <property type="match status" value="1"/>
</dbReference>
<gene>
    <name evidence="3" type="ORF">FIBSPDRAFT_794044</name>
</gene>
<organism evidence="3 4">
    <name type="scientific">Athelia psychrophila</name>
    <dbReference type="NCBI Taxonomy" id="1759441"/>
    <lineage>
        <taxon>Eukaryota</taxon>
        <taxon>Fungi</taxon>
        <taxon>Dikarya</taxon>
        <taxon>Basidiomycota</taxon>
        <taxon>Agaricomycotina</taxon>
        <taxon>Agaricomycetes</taxon>
        <taxon>Agaricomycetidae</taxon>
        <taxon>Atheliales</taxon>
        <taxon>Atheliaceae</taxon>
        <taxon>Athelia</taxon>
    </lineage>
</organism>
<protein>
    <recommendedName>
        <fullName evidence="2">VWFA domain-containing protein</fullName>
    </recommendedName>
</protein>
<dbReference type="SMART" id="SM00327">
    <property type="entry name" value="VWA"/>
    <property type="match status" value="1"/>
</dbReference>
<reference evidence="3 4" key="1">
    <citation type="journal article" date="2016" name="Mol. Biol. Evol.">
        <title>Comparative Genomics of Early-Diverging Mushroom-Forming Fungi Provides Insights into the Origins of Lignocellulose Decay Capabilities.</title>
        <authorList>
            <person name="Nagy L.G."/>
            <person name="Riley R."/>
            <person name="Tritt A."/>
            <person name="Adam C."/>
            <person name="Daum C."/>
            <person name="Floudas D."/>
            <person name="Sun H."/>
            <person name="Yadav J.S."/>
            <person name="Pangilinan J."/>
            <person name="Larsson K.H."/>
            <person name="Matsuura K."/>
            <person name="Barry K."/>
            <person name="Labutti K."/>
            <person name="Kuo R."/>
            <person name="Ohm R.A."/>
            <person name="Bhattacharya S.S."/>
            <person name="Shirouzu T."/>
            <person name="Yoshinaga Y."/>
            <person name="Martin F.M."/>
            <person name="Grigoriev I.V."/>
            <person name="Hibbett D.S."/>
        </authorList>
    </citation>
    <scope>NUCLEOTIDE SEQUENCE [LARGE SCALE GENOMIC DNA]</scope>
    <source>
        <strain evidence="3 4">CBS 109695</strain>
    </source>
</reference>
<evidence type="ECO:0000313" key="4">
    <source>
        <dbReference type="Proteomes" id="UP000076532"/>
    </source>
</evidence>
<dbReference type="PANTHER" id="PTHR22796:SF1">
    <property type="entry name" value="VWFA DOMAIN-CONTAINING PROTEIN"/>
    <property type="match status" value="1"/>
</dbReference>
<dbReference type="PROSITE" id="PS50234">
    <property type="entry name" value="VWFA"/>
    <property type="match status" value="1"/>
</dbReference>
<sequence>MAKLKANDWGALSQTMATHRAQLLLSLLPNALAFGLSEVHPEPVPLKNFDTDVTMAQPDSAALFSLASGGDRGAGREQALASLRGSWEMTNPRQSMPDDTWVSALSKHLEIISEMRVRHVQEWVDSNLSRFQTGQENIQELRRTLQSATTDLAANIQLCATKCASCHLSCVQSRSHKGRHDCCTSHRCISTCEFCNSAELKGCTMLAGHSGKHICAVTAHLCGEPCKLTDKVGCLTECIKMVGHADDDHMCSASVHMCGEPCELKKMKLTDGSSLSCPGTCRIPSDKLHGQHLCDERRCPAKCELCKHLCSAQDHLHGLESGAVHLCGQEHTCAALCAAQGICEIATAPQSIEATFTGKHETFEYTKYSQAAKRLKCIKPISPGETQHSGAHSHSMDKQPFHFCENKCENCGYFCTLPLGHSQMLHDTSHGSMSQTRWAVEGPVDSTLELEGRKFSSNDDGAPMMCNLVCQSMGRHVHVEYCRAVSGSSCVGSAVQHIPSRMVPEPDRKKDFVTHSLYWERAGFKDPYSREDQANFAKCDAMCSGPEHKSTSGGPSQPSYCVLPMFHAALNSNSAVQGLGYVSQDGHHFSCKNPAVMQQAFHVIFAIDRSGSMSLGDRHPLPNTPVTNLIAGRSNNRLGAVLSSLHSFWSSRHAAVTAGAQNANRRDSYSVILFDHTMINPLTHDFSSSPDQLLAALLPYGAAGGTDYTSAIQNAQAVMERNWSTERSPIIIFLSDGECSISDQTMQNLCRAAVQRGRALSFHAVSFGPDRAAPSLRRMAQIAQDAQTNAPRDPLMPAEAIVKSSYSEALDSVRLAETFLGIADSLKKPRGSLFTMKP</sequence>
<feature type="domain" description="VWFA" evidence="2">
    <location>
        <begin position="602"/>
        <end position="819"/>
    </location>
</feature>
<dbReference type="CDD" id="cd00198">
    <property type="entry name" value="vWFA"/>
    <property type="match status" value="1"/>
</dbReference>
<evidence type="ECO:0000313" key="3">
    <source>
        <dbReference type="EMBL" id="KZP16668.1"/>
    </source>
</evidence>
<dbReference type="Proteomes" id="UP000076532">
    <property type="component" value="Unassembled WGS sequence"/>
</dbReference>
<dbReference type="InterPro" id="IPR036465">
    <property type="entry name" value="vWFA_dom_sf"/>
</dbReference>
<proteinExistence type="predicted"/>
<name>A0A166FCT0_9AGAM</name>
<evidence type="ECO:0000256" key="1">
    <source>
        <dbReference type="SAM" id="SignalP"/>
    </source>
</evidence>